<dbReference type="PANTHER" id="PTHR36836:SF1">
    <property type="entry name" value="COLANIC ACID BIOSYNTHESIS PROTEIN WCAK"/>
    <property type="match status" value="1"/>
</dbReference>
<evidence type="ECO:0000313" key="2">
    <source>
        <dbReference type="EMBL" id="SDP76850.1"/>
    </source>
</evidence>
<dbReference type="Proteomes" id="UP000199159">
    <property type="component" value="Unassembled WGS sequence"/>
</dbReference>
<dbReference type="AlphaFoldDB" id="A0A1H0VEI7"/>
<protein>
    <submittedName>
        <fullName evidence="2">Polysaccharide pyruvyl transferase family protein WcaK</fullName>
    </submittedName>
</protein>
<gene>
    <name evidence="2" type="ORF">SAMN05216565_106237</name>
</gene>
<dbReference type="RefSeq" id="WP_090855365.1">
    <property type="nucleotide sequence ID" value="NZ_FNJU01000006.1"/>
</dbReference>
<evidence type="ECO:0000313" key="3">
    <source>
        <dbReference type="Proteomes" id="UP000199159"/>
    </source>
</evidence>
<organism evidence="2 3">
    <name type="scientific">Litchfieldia salsa</name>
    <dbReference type="NCBI Taxonomy" id="930152"/>
    <lineage>
        <taxon>Bacteria</taxon>
        <taxon>Bacillati</taxon>
        <taxon>Bacillota</taxon>
        <taxon>Bacilli</taxon>
        <taxon>Bacillales</taxon>
        <taxon>Bacillaceae</taxon>
        <taxon>Litchfieldia</taxon>
    </lineage>
</organism>
<accession>A0A1H0VEI7</accession>
<sequence length="388" mass="44214">MKILMFFHGGSQNRGCEAIVRSSTNIIKEKINEAKVYLVSGRPDTDRIITNLDGIYDGADLSIQKYSYEWLVSALKVKVYNDESYALGKIHQNIIKHIEYVDVCLSIGGDNYCYGEQPGWYEIHRRVKAKGKKLILWGCSIGEEDMSEAKLEDLKSFDLILARETLTYELLKNKGLKTVELCADSAFTMEKHELPLPEGWQIGNTLGLNFSPLVQKKNTSSEVAVRDLINHILDNTNMTIALTPHVIDEGNNDYEVLYKYYEEFKSTSRVIILPDNLNATQYKGYISRMRFFIGARTHATIAAYSSCVPTMVLGYSVKSKGISKDIFGDEKLVLGIEDISDNKKLKMKFDEMVLNEEELKNKLQKSIPQIKKMSYKAVEYLKQQFALM</sequence>
<keyword evidence="2" id="KW-0808">Transferase</keyword>
<dbReference type="GO" id="GO:0016740">
    <property type="term" value="F:transferase activity"/>
    <property type="evidence" value="ECO:0007669"/>
    <property type="project" value="UniProtKB-KW"/>
</dbReference>
<dbReference type="OrthoDB" id="1814359at2"/>
<dbReference type="STRING" id="930152.SAMN05216565_106237"/>
<dbReference type="PANTHER" id="PTHR36836">
    <property type="entry name" value="COLANIC ACID BIOSYNTHESIS PROTEIN WCAK"/>
    <property type="match status" value="1"/>
</dbReference>
<dbReference type="Pfam" id="PF04230">
    <property type="entry name" value="PS_pyruv_trans"/>
    <property type="match status" value="1"/>
</dbReference>
<dbReference type="EMBL" id="FNJU01000006">
    <property type="protein sequence ID" value="SDP76850.1"/>
    <property type="molecule type" value="Genomic_DNA"/>
</dbReference>
<reference evidence="3" key="1">
    <citation type="submission" date="2016-10" db="EMBL/GenBank/DDBJ databases">
        <authorList>
            <person name="Varghese N."/>
            <person name="Submissions S."/>
        </authorList>
    </citation>
    <scope>NUCLEOTIDE SEQUENCE [LARGE SCALE GENOMIC DNA]</scope>
    <source>
        <strain evidence="3">IBRC-M10078</strain>
    </source>
</reference>
<keyword evidence="3" id="KW-1185">Reference proteome</keyword>
<proteinExistence type="predicted"/>
<feature type="domain" description="Polysaccharide pyruvyl transferase" evidence="1">
    <location>
        <begin position="13"/>
        <end position="316"/>
    </location>
</feature>
<evidence type="ECO:0000259" key="1">
    <source>
        <dbReference type="Pfam" id="PF04230"/>
    </source>
</evidence>
<name>A0A1H0VEI7_9BACI</name>
<dbReference type="InterPro" id="IPR007345">
    <property type="entry name" value="Polysacch_pyruvyl_Trfase"/>
</dbReference>